<dbReference type="InterPro" id="IPR001296">
    <property type="entry name" value="Glyco_trans_1"/>
</dbReference>
<dbReference type="CDD" id="cd03801">
    <property type="entry name" value="GT4_PimA-like"/>
    <property type="match status" value="1"/>
</dbReference>
<reference evidence="4 5" key="1">
    <citation type="submission" date="2023-07" db="EMBL/GenBank/DDBJ databases">
        <title>Sorghum-associated microbial communities from plants grown in Nebraska, USA.</title>
        <authorList>
            <person name="Schachtman D."/>
        </authorList>
    </citation>
    <scope>NUCLEOTIDE SEQUENCE [LARGE SCALE GENOMIC DNA]</scope>
    <source>
        <strain evidence="4 5">3199</strain>
    </source>
</reference>
<dbReference type="PANTHER" id="PTHR46401:SF2">
    <property type="entry name" value="GLYCOSYLTRANSFERASE WBBK-RELATED"/>
    <property type="match status" value="1"/>
</dbReference>
<accession>A0ABU1SR40</accession>
<evidence type="ECO:0000313" key="5">
    <source>
        <dbReference type="Proteomes" id="UP001250791"/>
    </source>
</evidence>
<keyword evidence="5" id="KW-1185">Reference proteome</keyword>
<protein>
    <submittedName>
        <fullName evidence="4">Glycosyltransferase involved in cell wall biosynthesis</fullName>
    </submittedName>
</protein>
<dbReference type="InterPro" id="IPR028098">
    <property type="entry name" value="Glyco_trans_4-like_N"/>
</dbReference>
<evidence type="ECO:0000256" key="1">
    <source>
        <dbReference type="ARBA" id="ARBA00022679"/>
    </source>
</evidence>
<name>A0ABU1SR40_9HYPH</name>
<dbReference type="Proteomes" id="UP001250791">
    <property type="component" value="Unassembled WGS sequence"/>
</dbReference>
<evidence type="ECO:0000259" key="3">
    <source>
        <dbReference type="Pfam" id="PF13439"/>
    </source>
</evidence>
<dbReference type="EMBL" id="JAVDUP010000003">
    <property type="protein sequence ID" value="MDR6901446.1"/>
    <property type="molecule type" value="Genomic_DNA"/>
</dbReference>
<dbReference type="Pfam" id="PF13439">
    <property type="entry name" value="Glyco_transf_4"/>
    <property type="match status" value="1"/>
</dbReference>
<feature type="domain" description="Glycosyl transferase family 1" evidence="2">
    <location>
        <begin position="225"/>
        <end position="383"/>
    </location>
</feature>
<proteinExistence type="predicted"/>
<gene>
    <name evidence="4" type="ORF">J2W52_003070</name>
</gene>
<evidence type="ECO:0000259" key="2">
    <source>
        <dbReference type="Pfam" id="PF00534"/>
    </source>
</evidence>
<comment type="caution">
    <text evidence="4">The sequence shown here is derived from an EMBL/GenBank/DDBJ whole genome shotgun (WGS) entry which is preliminary data.</text>
</comment>
<dbReference type="RefSeq" id="WP_310231622.1">
    <property type="nucleotide sequence ID" value="NZ_JAVDUP010000003.1"/>
</dbReference>
<dbReference type="Gene3D" id="3.40.50.2000">
    <property type="entry name" value="Glycogen Phosphorylase B"/>
    <property type="match status" value="4"/>
</dbReference>
<dbReference type="CDD" id="cd03809">
    <property type="entry name" value="GT4_MtfB-like"/>
    <property type="match status" value="1"/>
</dbReference>
<feature type="domain" description="Glycosyl transferase family 1" evidence="2">
    <location>
        <begin position="631"/>
        <end position="762"/>
    </location>
</feature>
<evidence type="ECO:0000313" key="4">
    <source>
        <dbReference type="EMBL" id="MDR6901446.1"/>
    </source>
</evidence>
<organism evidence="4 5">
    <name type="scientific">Rhizobium miluonense</name>
    <dbReference type="NCBI Taxonomy" id="411945"/>
    <lineage>
        <taxon>Bacteria</taxon>
        <taxon>Pseudomonadati</taxon>
        <taxon>Pseudomonadota</taxon>
        <taxon>Alphaproteobacteria</taxon>
        <taxon>Hyphomicrobiales</taxon>
        <taxon>Rhizobiaceae</taxon>
        <taxon>Rhizobium/Agrobacterium group</taxon>
        <taxon>Rhizobium</taxon>
    </lineage>
</organism>
<dbReference type="Pfam" id="PF00534">
    <property type="entry name" value="Glycos_transf_1"/>
    <property type="match status" value="2"/>
</dbReference>
<dbReference type="PANTHER" id="PTHR46401">
    <property type="entry name" value="GLYCOSYLTRANSFERASE WBBK-RELATED"/>
    <property type="match status" value="1"/>
</dbReference>
<sequence>MARILIDLQGAQTESRLRGIGRYTIALTLAMIREGRDHDIHVLLSKAFPETIIELRRTLEEFLPDEKIHFFDIVTPTTGLNRQNAWRSAASALLREAFIEGLHPDVVFCPSLFEGFIDDAVLSVRQFSSIPVVVTLHDLIPLIYKENYLSSGNGYEAFYYNKVEEIKKADGLLTISESSSSEAVSLLGFSPDKVLNASEAADAKFCKKEISDTRAKLLLKNFGIDKPFLFYTGGADHRKNLDRLLSAFAALPAALRDEHQLVMAGRMPDGEIWALKEQAKRLEFGERQLLFTGYVSDDDLIELYNLARAFVFPSLHEGFGLPVLEAMQCGTPVIGANISSVPEVLGNSEALFDPTSVKDMAYKIELALSDDAFRERLIKHGREQANRFSWQTSAKRALEGIARFASEPRTKELSWADIRDRLEDCESRLIAAILAIDPSIGRPAERDLLRLSQAIADNRRAVEERLRLRALPKSVRWRLEGPFDSSYSLALVNREMARSLSAQRESVDLWSSEGPGDFPPNEQFLIENADLRSMYDRASTVASDQVDIVSRNMYPPRVADMIGKFNALHNYAWEETGFPEEFVRSFNESLQFATVTSQHVRKLLIDNGVSIPLAVVGNGVDHWIAVNPDQNYNIAKRGFTFLHVSSCFPRKGADVLLESYGRAFTSKDDVILIVKTFRNPHNEIEHWLEEARARHPDFPDITIIFDDLTDAQMKAVYSQSDVLVAPSRAEGYGLPLAEAALSGAAVITTGWSGQLDFCDATEVDLIDFHFVPAATHSGVQNSVWAEPDPDHLARMMRKVFAEPAEQRQARTSAFQKRLLESHKWSDVAARQIEAARRFVSNPCFSEPKIGWVTTYNQRCGIATYSNHLLQVLGMPVVVLAPKIHTALGVDSENVIRCWKEGNDDDLTELAQQIERHKFDIVVLQFNYGFYNIPYLCSFLNRIMDSGTQVVITLHATVDPKHDKEKRLVDLKPALLRCDRILVHSINDLNRLKNIDILDNVALLPHGVLSSVDPASIPAPYSATSASQSSFVIAAYGFFLPNKGIPELIEALHILRRNGNDYRLRLVNAEYPAPVSAELIAEAKALARRLGLLSAIEFYTDFLPDDESLRLLSSADLIAYTYQNTAESASGAVRYGIATGKPVAVTPLSIFDDVSNAVFQLPGVSPLEIATGLSEIRASIVAGDERFRDTMNEARRWRHAHSYPAIGRRLAGMLKALHQEKLQGTHQ</sequence>
<keyword evidence="1" id="KW-0808">Transferase</keyword>
<feature type="domain" description="Glycosyltransferase subfamily 4-like N-terminal" evidence="3">
    <location>
        <begin position="19"/>
        <end position="194"/>
    </location>
</feature>
<dbReference type="SUPFAM" id="SSF53756">
    <property type="entry name" value="UDP-Glycosyltransferase/glycogen phosphorylase"/>
    <property type="match status" value="3"/>
</dbReference>